<proteinExistence type="predicted"/>
<keyword evidence="2" id="KW-1185">Reference proteome</keyword>
<gene>
    <name evidence="1" type="ORF">AVEN_172302_1</name>
</gene>
<reference evidence="1 2" key="1">
    <citation type="journal article" date="2019" name="Sci. Rep.">
        <title>Orb-weaving spider Araneus ventricosus genome elucidates the spidroin gene catalogue.</title>
        <authorList>
            <person name="Kono N."/>
            <person name="Nakamura H."/>
            <person name="Ohtoshi R."/>
            <person name="Moran D.A.P."/>
            <person name="Shinohara A."/>
            <person name="Yoshida Y."/>
            <person name="Fujiwara M."/>
            <person name="Mori M."/>
            <person name="Tomita M."/>
            <person name="Arakawa K."/>
        </authorList>
    </citation>
    <scope>NUCLEOTIDE SEQUENCE [LARGE SCALE GENOMIC DNA]</scope>
</reference>
<evidence type="ECO:0000313" key="2">
    <source>
        <dbReference type="Proteomes" id="UP000499080"/>
    </source>
</evidence>
<evidence type="ECO:0000313" key="1">
    <source>
        <dbReference type="EMBL" id="GBM22949.1"/>
    </source>
</evidence>
<dbReference type="Proteomes" id="UP000499080">
    <property type="component" value="Unassembled WGS sequence"/>
</dbReference>
<dbReference type="AlphaFoldDB" id="A0A4Y2E3S6"/>
<dbReference type="EMBL" id="BGPR01000490">
    <property type="protein sequence ID" value="GBM22949.1"/>
    <property type="molecule type" value="Genomic_DNA"/>
</dbReference>
<comment type="caution">
    <text evidence="1">The sequence shown here is derived from an EMBL/GenBank/DDBJ whole genome shotgun (WGS) entry which is preliminary data.</text>
</comment>
<sequence length="180" mass="20768">MVKWGTIDSRFLIISPSTAYRNRYVCKERNRLQKVDQQKSVSVEVECGVRTAFGVPLWSAVRAVRRRVNLTRLTYSSQLRREVWRNPRIPTLSLTMLMINHIRSSDQQCPLHIQNASGNDNQHIFPAARGALSDYATDRSKSAYTLASRTVHEPLSANQILSGFRRTHRDSQFTLRRVRV</sequence>
<accession>A0A4Y2E3S6</accession>
<organism evidence="1 2">
    <name type="scientific">Araneus ventricosus</name>
    <name type="common">Orbweaver spider</name>
    <name type="synonym">Epeira ventricosa</name>
    <dbReference type="NCBI Taxonomy" id="182803"/>
    <lineage>
        <taxon>Eukaryota</taxon>
        <taxon>Metazoa</taxon>
        <taxon>Ecdysozoa</taxon>
        <taxon>Arthropoda</taxon>
        <taxon>Chelicerata</taxon>
        <taxon>Arachnida</taxon>
        <taxon>Araneae</taxon>
        <taxon>Araneomorphae</taxon>
        <taxon>Entelegynae</taxon>
        <taxon>Araneoidea</taxon>
        <taxon>Araneidae</taxon>
        <taxon>Araneus</taxon>
    </lineage>
</organism>
<protein>
    <submittedName>
        <fullName evidence="1">Uncharacterized protein</fullName>
    </submittedName>
</protein>
<name>A0A4Y2E3S6_ARAVE</name>